<organism evidence="2 3">
    <name type="scientific">Seminavis robusta</name>
    <dbReference type="NCBI Taxonomy" id="568900"/>
    <lineage>
        <taxon>Eukaryota</taxon>
        <taxon>Sar</taxon>
        <taxon>Stramenopiles</taxon>
        <taxon>Ochrophyta</taxon>
        <taxon>Bacillariophyta</taxon>
        <taxon>Bacillariophyceae</taxon>
        <taxon>Bacillariophycidae</taxon>
        <taxon>Naviculales</taxon>
        <taxon>Naviculaceae</taxon>
        <taxon>Seminavis</taxon>
    </lineage>
</organism>
<evidence type="ECO:0000313" key="2">
    <source>
        <dbReference type="EMBL" id="CAB9516500.1"/>
    </source>
</evidence>
<proteinExistence type="predicted"/>
<feature type="non-terminal residue" evidence="2">
    <location>
        <position position="92"/>
    </location>
</feature>
<gene>
    <name evidence="2" type="ORF">SEMRO_788_G202430.1</name>
</gene>
<dbReference type="EMBL" id="CAICTM010000787">
    <property type="protein sequence ID" value="CAB9516500.1"/>
    <property type="molecule type" value="Genomic_DNA"/>
</dbReference>
<dbReference type="Proteomes" id="UP001153069">
    <property type="component" value="Unassembled WGS sequence"/>
</dbReference>
<sequence>MNNVNEPAVAVQPPRRGIDPDGQGPAQQDSDMNNVDHHHPHVVVELPPLLRSLLPQTSMLRPDASRMTLSDTERQWALAIKEAVLEDPELEP</sequence>
<reference evidence="2" key="1">
    <citation type="submission" date="2020-06" db="EMBL/GenBank/DDBJ databases">
        <authorList>
            <consortium name="Plant Systems Biology data submission"/>
        </authorList>
    </citation>
    <scope>NUCLEOTIDE SEQUENCE</scope>
    <source>
        <strain evidence="2">D6</strain>
    </source>
</reference>
<evidence type="ECO:0000256" key="1">
    <source>
        <dbReference type="SAM" id="MobiDB-lite"/>
    </source>
</evidence>
<protein>
    <submittedName>
        <fullName evidence="2">Uncharacterized protein</fullName>
    </submittedName>
</protein>
<evidence type="ECO:0000313" key="3">
    <source>
        <dbReference type="Proteomes" id="UP001153069"/>
    </source>
</evidence>
<feature type="region of interest" description="Disordered" evidence="1">
    <location>
        <begin position="1"/>
        <end position="38"/>
    </location>
</feature>
<name>A0A9N8EDG4_9STRA</name>
<accession>A0A9N8EDG4</accession>
<dbReference type="AlphaFoldDB" id="A0A9N8EDG4"/>
<comment type="caution">
    <text evidence="2">The sequence shown here is derived from an EMBL/GenBank/DDBJ whole genome shotgun (WGS) entry which is preliminary data.</text>
</comment>
<keyword evidence="3" id="KW-1185">Reference proteome</keyword>